<evidence type="ECO:0000313" key="2">
    <source>
        <dbReference type="EnsemblProtists" id="EOD11320"/>
    </source>
</evidence>
<dbReference type="RefSeq" id="XP_005763749.1">
    <property type="nucleotide sequence ID" value="XM_005763692.1"/>
</dbReference>
<reference evidence="2" key="2">
    <citation type="submission" date="2024-10" db="UniProtKB">
        <authorList>
            <consortium name="EnsemblProtists"/>
        </authorList>
    </citation>
    <scope>IDENTIFICATION</scope>
</reference>
<dbReference type="EnsemblProtists" id="EOD11320">
    <property type="protein sequence ID" value="EOD11320"/>
    <property type="gene ID" value="EMIHUDRAFT_437607"/>
</dbReference>
<dbReference type="KEGG" id="ehx:EMIHUDRAFT_437607"/>
<dbReference type="Proteomes" id="UP000013827">
    <property type="component" value="Unassembled WGS sequence"/>
</dbReference>
<dbReference type="PaxDb" id="2903-EOD11320"/>
<dbReference type="GeneID" id="17257516"/>
<dbReference type="HOGENOM" id="CLU_1931503_0_0_1"/>
<feature type="compositionally biased region" description="Low complexity" evidence="1">
    <location>
        <begin position="110"/>
        <end position="119"/>
    </location>
</feature>
<organism evidence="2 3">
    <name type="scientific">Emiliania huxleyi (strain CCMP1516)</name>
    <dbReference type="NCBI Taxonomy" id="280463"/>
    <lineage>
        <taxon>Eukaryota</taxon>
        <taxon>Haptista</taxon>
        <taxon>Haptophyta</taxon>
        <taxon>Prymnesiophyceae</taxon>
        <taxon>Isochrysidales</taxon>
        <taxon>Noelaerhabdaceae</taxon>
        <taxon>Emiliania</taxon>
    </lineage>
</organism>
<accession>A0A0D3IJ85</accession>
<evidence type="ECO:0000256" key="1">
    <source>
        <dbReference type="SAM" id="MobiDB-lite"/>
    </source>
</evidence>
<evidence type="ECO:0000313" key="3">
    <source>
        <dbReference type="Proteomes" id="UP000013827"/>
    </source>
</evidence>
<proteinExistence type="predicted"/>
<feature type="compositionally biased region" description="Low complexity" evidence="1">
    <location>
        <begin position="86"/>
        <end position="95"/>
    </location>
</feature>
<sequence length="131" mass="13565">MGHEAATAALRKARGRVELLLHRGGRQSVFEAAAGKSAPARLSRLEGFAAASLGAEGRGFRPGRKRPPLDPGPFPDPSCRLPSGWGEPTAAAARGARGGSRREGRRRRGAGAAARPTGGSCPGRLHCPAQR</sequence>
<dbReference type="AlphaFoldDB" id="A0A0D3IJ85"/>
<protein>
    <submittedName>
        <fullName evidence="2">Uncharacterized protein</fullName>
    </submittedName>
</protein>
<feature type="region of interest" description="Disordered" evidence="1">
    <location>
        <begin position="55"/>
        <end position="131"/>
    </location>
</feature>
<name>A0A0D3IJ85_EMIH1</name>
<keyword evidence="3" id="KW-1185">Reference proteome</keyword>
<reference evidence="3" key="1">
    <citation type="journal article" date="2013" name="Nature">
        <title>Pan genome of the phytoplankton Emiliania underpins its global distribution.</title>
        <authorList>
            <person name="Read B.A."/>
            <person name="Kegel J."/>
            <person name="Klute M.J."/>
            <person name="Kuo A."/>
            <person name="Lefebvre S.C."/>
            <person name="Maumus F."/>
            <person name="Mayer C."/>
            <person name="Miller J."/>
            <person name="Monier A."/>
            <person name="Salamov A."/>
            <person name="Young J."/>
            <person name="Aguilar M."/>
            <person name="Claverie J.M."/>
            <person name="Frickenhaus S."/>
            <person name="Gonzalez K."/>
            <person name="Herman E.K."/>
            <person name="Lin Y.C."/>
            <person name="Napier J."/>
            <person name="Ogata H."/>
            <person name="Sarno A.F."/>
            <person name="Shmutz J."/>
            <person name="Schroeder D."/>
            <person name="de Vargas C."/>
            <person name="Verret F."/>
            <person name="von Dassow P."/>
            <person name="Valentin K."/>
            <person name="Van de Peer Y."/>
            <person name="Wheeler G."/>
            <person name="Dacks J.B."/>
            <person name="Delwiche C.F."/>
            <person name="Dyhrman S.T."/>
            <person name="Glockner G."/>
            <person name="John U."/>
            <person name="Richards T."/>
            <person name="Worden A.Z."/>
            <person name="Zhang X."/>
            <person name="Grigoriev I.V."/>
            <person name="Allen A.E."/>
            <person name="Bidle K."/>
            <person name="Borodovsky M."/>
            <person name="Bowler C."/>
            <person name="Brownlee C."/>
            <person name="Cock J.M."/>
            <person name="Elias M."/>
            <person name="Gladyshev V.N."/>
            <person name="Groth M."/>
            <person name="Guda C."/>
            <person name="Hadaegh A."/>
            <person name="Iglesias-Rodriguez M.D."/>
            <person name="Jenkins J."/>
            <person name="Jones B.M."/>
            <person name="Lawson T."/>
            <person name="Leese F."/>
            <person name="Lindquist E."/>
            <person name="Lobanov A."/>
            <person name="Lomsadze A."/>
            <person name="Malik S.B."/>
            <person name="Marsh M.E."/>
            <person name="Mackinder L."/>
            <person name="Mock T."/>
            <person name="Mueller-Roeber B."/>
            <person name="Pagarete A."/>
            <person name="Parker M."/>
            <person name="Probert I."/>
            <person name="Quesneville H."/>
            <person name="Raines C."/>
            <person name="Rensing S.A."/>
            <person name="Riano-Pachon D.M."/>
            <person name="Richier S."/>
            <person name="Rokitta S."/>
            <person name="Shiraiwa Y."/>
            <person name="Soanes D.M."/>
            <person name="van der Giezen M."/>
            <person name="Wahlund T.M."/>
            <person name="Williams B."/>
            <person name="Wilson W."/>
            <person name="Wolfe G."/>
            <person name="Wurch L.L."/>
        </authorList>
    </citation>
    <scope>NUCLEOTIDE SEQUENCE</scope>
</reference>